<comment type="cofactor">
    <cofactor evidence="13">
        <name>Mg(2+)</name>
        <dbReference type="ChEBI" id="CHEBI:18420"/>
    </cofactor>
    <text evidence="13">Binds 1 Mg(2+) ion per subunit.</text>
</comment>
<keyword evidence="2 13" id="KW-0963">Cytoplasm</keyword>
<dbReference type="CDD" id="cd22354">
    <property type="entry name" value="RecU-like"/>
    <property type="match status" value="1"/>
</dbReference>
<dbReference type="STRING" id="1811193.A0O21_07280"/>
<evidence type="ECO:0000256" key="7">
    <source>
        <dbReference type="ARBA" id="ARBA00022801"/>
    </source>
</evidence>
<keyword evidence="4 13" id="KW-0479">Metal-binding</keyword>
<organism evidence="15 16">
    <name type="scientific">Streptococcus pantholopis</name>
    <dbReference type="NCBI Taxonomy" id="1811193"/>
    <lineage>
        <taxon>Bacteria</taxon>
        <taxon>Bacillati</taxon>
        <taxon>Bacillota</taxon>
        <taxon>Bacilli</taxon>
        <taxon>Lactobacillales</taxon>
        <taxon>Streptococcaceae</taxon>
        <taxon>Streptococcus</taxon>
    </lineage>
</organism>
<accession>A0A172Q8R7</accession>
<keyword evidence="10 13" id="KW-0234">DNA repair</keyword>
<dbReference type="GO" id="GO:0008821">
    <property type="term" value="F:crossover junction DNA endonuclease activity"/>
    <property type="evidence" value="ECO:0007669"/>
    <property type="project" value="UniProtKB-EC"/>
</dbReference>
<feature type="binding site" evidence="13">
    <location>
        <position position="83"/>
    </location>
    <ligand>
        <name>Mg(2+)</name>
        <dbReference type="ChEBI" id="CHEBI:18420"/>
    </ligand>
</feature>
<dbReference type="Proteomes" id="UP000077317">
    <property type="component" value="Chromosome"/>
</dbReference>
<dbReference type="InterPro" id="IPR011856">
    <property type="entry name" value="tRNA_endonuc-like_dom_sf"/>
</dbReference>
<keyword evidence="6 13" id="KW-0227">DNA damage</keyword>
<evidence type="ECO:0000256" key="3">
    <source>
        <dbReference type="ARBA" id="ARBA00022722"/>
    </source>
</evidence>
<evidence type="ECO:0000256" key="10">
    <source>
        <dbReference type="ARBA" id="ARBA00023204"/>
    </source>
</evidence>
<evidence type="ECO:0000256" key="14">
    <source>
        <dbReference type="NCBIfam" id="TIGR00648"/>
    </source>
</evidence>
<dbReference type="AlphaFoldDB" id="A0A172Q8R7"/>
<dbReference type="NCBIfam" id="TIGR00648">
    <property type="entry name" value="recU"/>
    <property type="match status" value="1"/>
</dbReference>
<dbReference type="EC" id="3.1.21.10" evidence="13 14"/>
<dbReference type="KEGG" id="spat:A0O21_07280"/>
<dbReference type="GO" id="GO:0007059">
    <property type="term" value="P:chromosome segregation"/>
    <property type="evidence" value="ECO:0007669"/>
    <property type="project" value="UniProtKB-UniRule"/>
</dbReference>
<dbReference type="InterPro" id="IPR004612">
    <property type="entry name" value="Resolv_RecU"/>
</dbReference>
<evidence type="ECO:0000256" key="8">
    <source>
        <dbReference type="ARBA" id="ARBA00022842"/>
    </source>
</evidence>
<protein>
    <recommendedName>
        <fullName evidence="12 13">Holliday junction resolvase RecU</fullName>
        <ecNumber evidence="13 14">3.1.21.10</ecNumber>
    </recommendedName>
    <alternativeName>
        <fullName evidence="13">Recombination protein U homolog</fullName>
    </alternativeName>
</protein>
<keyword evidence="7 13" id="KW-0378">Hydrolase</keyword>
<comment type="similarity">
    <text evidence="11 13">Belongs to the RecU family.</text>
</comment>
<feature type="site" description="Transition state stabilizer" evidence="13">
    <location>
        <position position="100"/>
    </location>
</feature>
<keyword evidence="9 13" id="KW-0233">DNA recombination</keyword>
<comment type="subcellular location">
    <subcellularLocation>
        <location evidence="1 13">Cytoplasm</location>
    </subcellularLocation>
</comment>
<reference evidence="16" key="2">
    <citation type="submission" date="2016-03" db="EMBL/GenBank/DDBJ databases">
        <title>Streptococcus antelopensis sp. nov., isolated from the feces of the Tibetan antelope (Pantholops hodgsonii) in Hoh Xil National Nature Reserve, Qinghai, China.</title>
        <authorList>
            <person name="Bai X."/>
        </authorList>
    </citation>
    <scope>NUCLEOTIDE SEQUENCE [LARGE SCALE GENOMIC DNA]</scope>
    <source>
        <strain evidence="16">TA 26</strain>
    </source>
</reference>
<feature type="binding site" evidence="13">
    <location>
        <position position="98"/>
    </location>
    <ligand>
        <name>Mg(2+)</name>
        <dbReference type="ChEBI" id="CHEBI:18420"/>
    </ligand>
</feature>
<dbReference type="Gene3D" id="3.40.1350.10">
    <property type="match status" value="1"/>
</dbReference>
<evidence type="ECO:0000256" key="9">
    <source>
        <dbReference type="ARBA" id="ARBA00023172"/>
    </source>
</evidence>
<reference evidence="15 16" key="1">
    <citation type="journal article" date="2016" name="Int. J. Syst. Evol. Microbiol.">
        <title>Streptococcuspantholopis sp. nov., isolated from faeces of the Tibetan antelope (Pantholops hodgsonii).</title>
        <authorList>
            <person name="Bai X."/>
            <person name="Xiong Y."/>
            <person name="Lu S."/>
            <person name="Jin D."/>
            <person name="Lai X."/>
            <person name="Yang J."/>
            <person name="Niu L."/>
            <person name="Hu S."/>
            <person name="Meng X."/>
            <person name="Pu J."/>
            <person name="Ye C."/>
            <person name="Xu J."/>
        </authorList>
    </citation>
    <scope>NUCLEOTIDE SEQUENCE [LARGE SCALE GENOMIC DNA]</scope>
    <source>
        <strain evidence="15 16">TA 26</strain>
    </source>
</reference>
<keyword evidence="8 13" id="KW-0460">Magnesium</keyword>
<dbReference type="HAMAP" id="MF_00130">
    <property type="entry name" value="RecU"/>
    <property type="match status" value="1"/>
</dbReference>
<dbReference type="InterPro" id="IPR011335">
    <property type="entry name" value="Restrct_endonuc-II-like"/>
</dbReference>
<dbReference type="GO" id="GO:0005737">
    <property type="term" value="C:cytoplasm"/>
    <property type="evidence" value="ECO:0007669"/>
    <property type="project" value="UniProtKB-SubCell"/>
</dbReference>
<evidence type="ECO:0000256" key="13">
    <source>
        <dbReference type="HAMAP-Rule" id="MF_00130"/>
    </source>
</evidence>
<evidence type="ECO:0000313" key="16">
    <source>
        <dbReference type="Proteomes" id="UP000077317"/>
    </source>
</evidence>
<evidence type="ECO:0000256" key="6">
    <source>
        <dbReference type="ARBA" id="ARBA00022763"/>
    </source>
</evidence>
<evidence type="ECO:0000256" key="5">
    <source>
        <dbReference type="ARBA" id="ARBA00022759"/>
    </source>
</evidence>
<dbReference type="Pfam" id="PF03838">
    <property type="entry name" value="RecU"/>
    <property type="match status" value="1"/>
</dbReference>
<dbReference type="GO" id="GO:0003676">
    <property type="term" value="F:nucleic acid binding"/>
    <property type="evidence" value="ECO:0007669"/>
    <property type="project" value="InterPro"/>
</dbReference>
<evidence type="ECO:0000256" key="2">
    <source>
        <dbReference type="ARBA" id="ARBA00022490"/>
    </source>
</evidence>
<dbReference type="SUPFAM" id="SSF52980">
    <property type="entry name" value="Restriction endonuclease-like"/>
    <property type="match status" value="1"/>
</dbReference>
<dbReference type="GO" id="GO:0000287">
    <property type="term" value="F:magnesium ion binding"/>
    <property type="evidence" value="ECO:0007669"/>
    <property type="project" value="UniProtKB-UniRule"/>
</dbReference>
<dbReference type="GO" id="GO:0006281">
    <property type="term" value="P:DNA repair"/>
    <property type="evidence" value="ECO:0007669"/>
    <property type="project" value="UniProtKB-UniRule"/>
</dbReference>
<dbReference type="GO" id="GO:0006310">
    <property type="term" value="P:DNA recombination"/>
    <property type="evidence" value="ECO:0007669"/>
    <property type="project" value="UniProtKB-UniRule"/>
</dbReference>
<gene>
    <name evidence="13" type="primary">recU</name>
    <name evidence="15" type="ORF">A0O21_07280</name>
</gene>
<dbReference type="NCBIfam" id="NF002584">
    <property type="entry name" value="PRK02234.1-5"/>
    <property type="match status" value="1"/>
</dbReference>
<keyword evidence="16" id="KW-1185">Reference proteome</keyword>
<comment type="function">
    <text evidence="13">Endonuclease that resolves Holliday junction intermediates in genetic recombination. Cleaves mobile four-strand junctions by introducing symmetrical nicks in paired strands. Promotes annealing of linear ssDNA with homologous dsDNA. Required for DNA repair, homologous recombination and chromosome segregation.</text>
</comment>
<evidence type="ECO:0000256" key="11">
    <source>
        <dbReference type="ARBA" id="ARBA00023447"/>
    </source>
</evidence>
<name>A0A172Q8R7_9STRE</name>
<evidence type="ECO:0000256" key="1">
    <source>
        <dbReference type="ARBA" id="ARBA00004496"/>
    </source>
</evidence>
<dbReference type="NCBIfam" id="NF002580">
    <property type="entry name" value="PRK02234.1-1"/>
    <property type="match status" value="1"/>
</dbReference>
<keyword evidence="5 13" id="KW-0255">Endonuclease</keyword>
<keyword evidence="3 13" id="KW-0540">Nuclease</keyword>
<feature type="binding site" evidence="13">
    <location>
        <position position="85"/>
    </location>
    <ligand>
        <name>Mg(2+)</name>
        <dbReference type="ChEBI" id="CHEBI:18420"/>
    </ligand>
</feature>
<dbReference type="OrthoDB" id="9783592at2"/>
<evidence type="ECO:0000256" key="4">
    <source>
        <dbReference type="ARBA" id="ARBA00022723"/>
    </source>
</evidence>
<dbReference type="RefSeq" id="WP_067063621.1">
    <property type="nucleotide sequence ID" value="NZ_CP014699.1"/>
</dbReference>
<evidence type="ECO:0000256" key="12">
    <source>
        <dbReference type="ARBA" id="ARBA00029523"/>
    </source>
</evidence>
<dbReference type="EMBL" id="CP014699">
    <property type="protein sequence ID" value="AND79828.1"/>
    <property type="molecule type" value="Genomic_DNA"/>
</dbReference>
<dbReference type="PIRSF" id="PIRSF037785">
    <property type="entry name" value="RecU"/>
    <property type="match status" value="1"/>
</dbReference>
<feature type="binding site" evidence="13">
    <location>
        <position position="117"/>
    </location>
    <ligand>
        <name>Mg(2+)</name>
        <dbReference type="ChEBI" id="CHEBI:18420"/>
    </ligand>
</feature>
<comment type="catalytic activity">
    <reaction evidence="13">
        <text>Endonucleolytic cleavage at a junction such as a reciprocal single-stranded crossover between two homologous DNA duplexes (Holliday junction).</text>
        <dbReference type="EC" id="3.1.21.10"/>
    </reaction>
</comment>
<proteinExistence type="inferred from homology"/>
<evidence type="ECO:0000313" key="15">
    <source>
        <dbReference type="EMBL" id="AND79828.1"/>
    </source>
</evidence>
<sequence>MVNYPHPHHLIRKKTAGQSDKKVNFANRGMSFEAAINATNNYYLAHSIAVIHKKPTPIQIVKVDYPMRSRAKIVEAYFRQPSTTDYSGVYRGHYIDFEAKETRLKTAMPMKNFHMHQIEHMAKVLEQQGICFVLLHFSSLKETYFLPAKALIDFYQIDRGTKSMPLDYIKKKGYWVEMKALPQVPYLDIIENYFLGGDYYQNDSVQKKK</sequence>